<evidence type="ECO:0000256" key="1">
    <source>
        <dbReference type="ARBA" id="ARBA00000200"/>
    </source>
</evidence>
<feature type="binding site" evidence="7">
    <location>
        <position position="57"/>
    </location>
    <ligand>
        <name>a divalent metal cation</name>
        <dbReference type="ChEBI" id="CHEBI:60240"/>
    </ligand>
</feature>
<protein>
    <recommendedName>
        <fullName evidence="3 7">2-C-methyl-D-erythritol 2,4-cyclodiphosphate synthase</fullName>
        <shortName evidence="7">MECDP-synthase</shortName>
        <shortName evidence="7">MECPP-synthase</shortName>
        <shortName evidence="7">MECPS</shortName>
        <ecNumber evidence="3 7">4.6.1.12</ecNumber>
    </recommendedName>
</protein>
<comment type="subunit">
    <text evidence="7">Homotrimer.</text>
</comment>
<dbReference type="NCBIfam" id="TIGR00151">
    <property type="entry name" value="ispF"/>
    <property type="match status" value="1"/>
</dbReference>
<comment type="pathway">
    <text evidence="2 7">Isoprenoid biosynthesis; isopentenyl diphosphate biosynthesis via DXP pathway; isopentenyl diphosphate from 1-deoxy-D-xylulose 5-phosphate: step 4/6.</text>
</comment>
<evidence type="ECO:0000256" key="2">
    <source>
        <dbReference type="ARBA" id="ARBA00004709"/>
    </source>
</evidence>
<keyword evidence="6 7" id="KW-0456">Lyase</keyword>
<feature type="binding site" evidence="7">
    <location>
        <begin position="71"/>
        <end position="73"/>
    </location>
    <ligand>
        <name>4-CDP-2-C-methyl-D-erythritol 2-phosphate</name>
        <dbReference type="ChEBI" id="CHEBI:57919"/>
    </ligand>
</feature>
<feature type="site" description="Transition state stabilizer" evidence="7">
    <location>
        <position position="49"/>
    </location>
</feature>
<feature type="binding site" evidence="7">
    <location>
        <begin position="22"/>
        <end position="24"/>
    </location>
    <ligand>
        <name>4-CDP-2-C-methyl-D-erythritol 2-phosphate</name>
        <dbReference type="ChEBI" id="CHEBI:57919"/>
    </ligand>
</feature>
<reference evidence="10 11" key="1">
    <citation type="submission" date="2024-06" db="EMBL/GenBank/DDBJ databases">
        <title>The Natural Products Discovery Center: Release of the First 8490 Sequenced Strains for Exploring Actinobacteria Biosynthetic Diversity.</title>
        <authorList>
            <person name="Kalkreuter E."/>
            <person name="Kautsar S.A."/>
            <person name="Yang D."/>
            <person name="Bader C.D."/>
            <person name="Teijaro C.N."/>
            <person name="Fluegel L."/>
            <person name="Davis C.M."/>
            <person name="Simpson J.R."/>
            <person name="Lauterbach L."/>
            <person name="Steele A.D."/>
            <person name="Gui C."/>
            <person name="Meng S."/>
            <person name="Li G."/>
            <person name="Viehrig K."/>
            <person name="Ye F."/>
            <person name="Su P."/>
            <person name="Kiefer A.F."/>
            <person name="Nichols A."/>
            <person name="Cepeda A.J."/>
            <person name="Yan W."/>
            <person name="Fan B."/>
            <person name="Jiang Y."/>
            <person name="Adhikari A."/>
            <person name="Zheng C.-J."/>
            <person name="Schuster L."/>
            <person name="Cowan T.M."/>
            <person name="Smanski M.J."/>
            <person name="Chevrette M.G."/>
            <person name="De Carvalho L.P.S."/>
            <person name="Shen B."/>
        </authorList>
    </citation>
    <scope>NUCLEOTIDE SEQUENCE [LARGE SCALE GENOMIC DNA]</scope>
    <source>
        <strain evidence="10 11">NPDC052347</strain>
    </source>
</reference>
<keyword evidence="5 7" id="KW-0414">Isoprene biosynthesis</keyword>
<comment type="cofactor">
    <cofactor evidence="7">
        <name>a divalent metal cation</name>
        <dbReference type="ChEBI" id="CHEBI:60240"/>
    </cofactor>
    <text evidence="7">Binds 1 divalent metal cation per subunit.</text>
</comment>
<evidence type="ECO:0000256" key="8">
    <source>
        <dbReference type="RuleBase" id="RU004395"/>
    </source>
</evidence>
<dbReference type="CDD" id="cd00554">
    <property type="entry name" value="MECDP_synthase"/>
    <property type="match status" value="1"/>
</dbReference>
<proteinExistence type="inferred from homology"/>
<dbReference type="EMBL" id="JBFAUK010000004">
    <property type="protein sequence ID" value="MEV5506268.1"/>
    <property type="molecule type" value="Genomic_DNA"/>
</dbReference>
<comment type="function">
    <text evidence="7">Involved in the biosynthesis of isopentenyl diphosphate (IPP) and dimethylallyl diphosphate (DMAPP), two major building blocks of isoprenoid compounds. Catalyzes the conversion of 4-diphosphocytidyl-2-C-methyl-D-erythritol 2-phosphate (CDP-ME2P) to 2-C-methyl-D-erythritol 2,4-cyclodiphosphate (ME-CPP) with a corresponding release of cytidine 5-monophosphate (CMP).</text>
</comment>
<dbReference type="Proteomes" id="UP001552594">
    <property type="component" value="Unassembled WGS sequence"/>
</dbReference>
<dbReference type="PANTHER" id="PTHR43181">
    <property type="entry name" value="2-C-METHYL-D-ERYTHRITOL 2,4-CYCLODIPHOSPHATE SYNTHASE, CHLOROPLASTIC"/>
    <property type="match status" value="1"/>
</dbReference>
<dbReference type="PANTHER" id="PTHR43181:SF1">
    <property type="entry name" value="2-C-METHYL-D-ERYTHRITOL 2,4-CYCLODIPHOSPHATE SYNTHASE, CHLOROPLASTIC"/>
    <property type="match status" value="1"/>
</dbReference>
<organism evidence="10 11">
    <name type="scientific">Streptomyces orinoci</name>
    <name type="common">Streptoverticillium orinoci</name>
    <dbReference type="NCBI Taxonomy" id="67339"/>
    <lineage>
        <taxon>Bacteria</taxon>
        <taxon>Bacillati</taxon>
        <taxon>Actinomycetota</taxon>
        <taxon>Actinomycetes</taxon>
        <taxon>Kitasatosporales</taxon>
        <taxon>Streptomycetaceae</taxon>
        <taxon>Streptomyces</taxon>
    </lineage>
</organism>
<dbReference type="SUPFAM" id="SSF69765">
    <property type="entry name" value="IpsF-like"/>
    <property type="match status" value="1"/>
</dbReference>
<evidence type="ECO:0000313" key="11">
    <source>
        <dbReference type="Proteomes" id="UP001552594"/>
    </source>
</evidence>
<dbReference type="HAMAP" id="MF_00107">
    <property type="entry name" value="IspF"/>
    <property type="match status" value="1"/>
</dbReference>
<evidence type="ECO:0000259" key="9">
    <source>
        <dbReference type="Pfam" id="PF02542"/>
    </source>
</evidence>
<dbReference type="InterPro" id="IPR036571">
    <property type="entry name" value="MECDP_synthase_sf"/>
</dbReference>
<feature type="binding site" evidence="7">
    <location>
        <position position="24"/>
    </location>
    <ligand>
        <name>a divalent metal cation</name>
        <dbReference type="ChEBI" id="CHEBI:60240"/>
    </ligand>
</feature>
<keyword evidence="4 7" id="KW-0479">Metal-binding</keyword>
<feature type="binding site" evidence="7">
    <location>
        <position position="154"/>
    </location>
    <ligand>
        <name>4-CDP-2-C-methyl-D-erythritol 2-phosphate</name>
        <dbReference type="ChEBI" id="CHEBI:57919"/>
    </ligand>
</feature>
<evidence type="ECO:0000256" key="4">
    <source>
        <dbReference type="ARBA" id="ARBA00022723"/>
    </source>
</evidence>
<feature type="binding site" evidence="7">
    <location>
        <position position="22"/>
    </location>
    <ligand>
        <name>a divalent metal cation</name>
        <dbReference type="ChEBI" id="CHEBI:60240"/>
    </ligand>
</feature>
<feature type="binding site" evidence="7">
    <location>
        <begin position="49"/>
        <end position="50"/>
    </location>
    <ligand>
        <name>4-CDP-2-C-methyl-D-erythritol 2-phosphate</name>
        <dbReference type="ChEBI" id="CHEBI:57919"/>
    </ligand>
</feature>
<dbReference type="InterPro" id="IPR003526">
    <property type="entry name" value="MECDP_synthase"/>
</dbReference>
<feature type="binding site" evidence="7">
    <location>
        <begin position="144"/>
        <end position="147"/>
    </location>
    <ligand>
        <name>4-CDP-2-C-methyl-D-erythritol 2-phosphate</name>
        <dbReference type="ChEBI" id="CHEBI:57919"/>
    </ligand>
</feature>
<dbReference type="GO" id="GO:0008685">
    <property type="term" value="F:2-C-methyl-D-erythritol 2,4-cyclodiphosphate synthase activity"/>
    <property type="evidence" value="ECO:0007669"/>
    <property type="project" value="UniProtKB-EC"/>
</dbReference>
<dbReference type="Gene3D" id="3.30.1330.50">
    <property type="entry name" value="2-C-methyl-D-erythritol 2,4-cyclodiphosphate synthase"/>
    <property type="match status" value="1"/>
</dbReference>
<dbReference type="RefSeq" id="WP_109282711.1">
    <property type="nucleotide sequence ID" value="NZ_JBFAUK010000004.1"/>
</dbReference>
<keyword evidence="11" id="KW-1185">Reference proteome</keyword>
<evidence type="ECO:0000256" key="6">
    <source>
        <dbReference type="ARBA" id="ARBA00023239"/>
    </source>
</evidence>
<comment type="catalytic activity">
    <reaction evidence="1 7 8">
        <text>4-CDP-2-C-methyl-D-erythritol 2-phosphate = 2-C-methyl-D-erythritol 2,4-cyclic diphosphate + CMP</text>
        <dbReference type="Rhea" id="RHEA:23864"/>
        <dbReference type="ChEBI" id="CHEBI:57919"/>
        <dbReference type="ChEBI" id="CHEBI:58483"/>
        <dbReference type="ChEBI" id="CHEBI:60377"/>
        <dbReference type="EC" id="4.6.1.12"/>
    </reaction>
</comment>
<dbReference type="Pfam" id="PF02542">
    <property type="entry name" value="YgbB"/>
    <property type="match status" value="1"/>
</dbReference>
<feature type="site" description="Transition state stabilizer" evidence="7">
    <location>
        <position position="145"/>
    </location>
</feature>
<comment type="similarity">
    <text evidence="7 8">Belongs to the IspF family.</text>
</comment>
<feature type="domain" description="2-C-methyl-D-erythritol 2,4-cyclodiphosphate synthase" evidence="9">
    <location>
        <begin position="17"/>
        <end position="166"/>
    </location>
</feature>
<evidence type="ECO:0000256" key="5">
    <source>
        <dbReference type="ARBA" id="ARBA00023229"/>
    </source>
</evidence>
<evidence type="ECO:0000313" key="10">
    <source>
        <dbReference type="EMBL" id="MEV5506268.1"/>
    </source>
</evidence>
<name>A0ABV3JUC2_STRON</name>
<comment type="caution">
    <text evidence="7">Lacks conserved residue(s) required for the propagation of feature annotation.</text>
</comment>
<gene>
    <name evidence="7 10" type="primary">ispF</name>
    <name evidence="10" type="ORF">AB0L16_07295</name>
</gene>
<comment type="caution">
    <text evidence="10">The sequence shown here is derived from an EMBL/GenBank/DDBJ whole genome shotgun (WGS) entry which is preliminary data.</text>
</comment>
<evidence type="ECO:0000256" key="3">
    <source>
        <dbReference type="ARBA" id="ARBA00012579"/>
    </source>
</evidence>
<dbReference type="EC" id="4.6.1.12" evidence="3 7"/>
<sequence length="173" mass="17233">MASETSPPALPPVLPLVGIGTDVHAFEEGRELWCAGLRWPDAGDGLAGHSDGDVAAHAACDALFSAAGLGDLGAHFGTDRPEWSGASGVTLLAEAARIVRAAGFGIGNVAIQVIGVRPKIGKRRAEAQRALSEAVGAPVSVSGTTTDGLGLTGRAEGLAAVATALVYRDGATG</sequence>
<dbReference type="PROSITE" id="PS01350">
    <property type="entry name" value="ISPF"/>
    <property type="match status" value="1"/>
</dbReference>
<evidence type="ECO:0000256" key="7">
    <source>
        <dbReference type="HAMAP-Rule" id="MF_00107"/>
    </source>
</evidence>
<dbReference type="InterPro" id="IPR020555">
    <property type="entry name" value="MECDP_synthase_CS"/>
</dbReference>
<accession>A0ABV3JUC2</accession>